<evidence type="ECO:0000256" key="1">
    <source>
        <dbReference type="ARBA" id="ARBA00004496"/>
    </source>
</evidence>
<dbReference type="AlphaFoldDB" id="A0A8X7NIV8"/>
<evidence type="ECO:0000313" key="7">
    <source>
        <dbReference type="Proteomes" id="UP000590412"/>
    </source>
</evidence>
<dbReference type="InterPro" id="IPR007244">
    <property type="entry name" value="Naa35_N"/>
</dbReference>
<dbReference type="Pfam" id="PF25789">
    <property type="entry name" value="TPR_NAA35"/>
    <property type="match status" value="1"/>
</dbReference>
<evidence type="ECO:0000256" key="2">
    <source>
        <dbReference type="ARBA" id="ARBA00006289"/>
    </source>
</evidence>
<organism evidence="6 7">
    <name type="scientific">Candida parapsilosis</name>
    <name type="common">Yeast</name>
    <dbReference type="NCBI Taxonomy" id="5480"/>
    <lineage>
        <taxon>Eukaryota</taxon>
        <taxon>Fungi</taxon>
        <taxon>Dikarya</taxon>
        <taxon>Ascomycota</taxon>
        <taxon>Saccharomycotina</taxon>
        <taxon>Pichiomycetes</taxon>
        <taxon>Debaryomycetaceae</taxon>
        <taxon>Candida/Lodderomyces clade</taxon>
        <taxon>Candida</taxon>
    </lineage>
</organism>
<evidence type="ECO:0000313" key="6">
    <source>
        <dbReference type="EMBL" id="KAF6051039.1"/>
    </source>
</evidence>
<dbReference type="Proteomes" id="UP000590412">
    <property type="component" value="Unassembled WGS sequence"/>
</dbReference>
<gene>
    <name evidence="6" type="ORF">FOB60_003707</name>
</gene>
<dbReference type="EMBL" id="JABWAB010000005">
    <property type="protein sequence ID" value="KAF6051039.1"/>
    <property type="molecule type" value="Genomic_DNA"/>
</dbReference>
<evidence type="ECO:0000259" key="5">
    <source>
        <dbReference type="Pfam" id="PF25789"/>
    </source>
</evidence>
<feature type="domain" description="NAA35-like TPR repeats" evidence="5">
    <location>
        <begin position="331"/>
        <end position="673"/>
    </location>
</feature>
<protein>
    <submittedName>
        <fullName evidence="6">Mak10 subunit, NatC N(Alpha)-terminal acetyltransferase family protein</fullName>
    </submittedName>
</protein>
<dbReference type="PANTHER" id="PTHR21373">
    <property type="entry name" value="GLUCOSE REPRESSIBLE PROTEIN MAK10"/>
    <property type="match status" value="1"/>
</dbReference>
<accession>A0A8X7NIV8</accession>
<name>A0A8X7NIV8_CANPA</name>
<dbReference type="PANTHER" id="PTHR21373:SF0">
    <property type="entry name" value="N-ALPHA-ACETYLTRANSFERASE 35, NATC AUXILIARY SUBUNIT"/>
    <property type="match status" value="1"/>
</dbReference>
<keyword evidence="3" id="KW-0963">Cytoplasm</keyword>
<evidence type="ECO:0000256" key="3">
    <source>
        <dbReference type="ARBA" id="ARBA00022490"/>
    </source>
</evidence>
<comment type="subcellular location">
    <subcellularLocation>
        <location evidence="1">Cytoplasm</location>
    </subcellularLocation>
</comment>
<dbReference type="Pfam" id="PF04112">
    <property type="entry name" value="Mak10"/>
    <property type="match status" value="1"/>
</dbReference>
<comment type="caution">
    <text evidence="6">The sequence shown here is derived from an EMBL/GenBank/DDBJ whole genome shotgun (WGS) entry which is preliminary data.</text>
</comment>
<comment type="similarity">
    <text evidence="2">Belongs to the MAK10 family.</text>
</comment>
<dbReference type="InterPro" id="IPR057983">
    <property type="entry name" value="NAA35-like_N"/>
</dbReference>
<reference evidence="6" key="1">
    <citation type="submission" date="2020-03" db="EMBL/GenBank/DDBJ databases">
        <title>FDA dAtabase for Regulatory Grade micrObial Sequences (FDA-ARGOS): Supporting development and validation of Infectious Disease Dx tests.</title>
        <authorList>
            <person name="Campos J."/>
            <person name="Goldberg B."/>
            <person name="Tallon L."/>
            <person name="Sadzewicz L."/>
            <person name="Vavikolanu K."/>
            <person name="Mehta A."/>
            <person name="Aluvathingal J."/>
            <person name="Nadendla S."/>
            <person name="Nandy P."/>
            <person name="Geyer C."/>
            <person name="Yan Y."/>
            <person name="Sichtig H."/>
        </authorList>
    </citation>
    <scope>NUCLEOTIDE SEQUENCE [LARGE SCALE GENOMIC DNA]</scope>
    <source>
        <strain evidence="6">FDAARGOS_652</strain>
    </source>
</reference>
<evidence type="ECO:0000259" key="4">
    <source>
        <dbReference type="Pfam" id="PF04112"/>
    </source>
</evidence>
<dbReference type="GO" id="GO:0031417">
    <property type="term" value="C:NatC complex"/>
    <property type="evidence" value="ECO:0007669"/>
    <property type="project" value="InterPro"/>
</dbReference>
<feature type="domain" description="NAA35-like N-terminal" evidence="4">
    <location>
        <begin position="34"/>
        <end position="203"/>
    </location>
</feature>
<dbReference type="InterPro" id="IPR057982">
    <property type="entry name" value="TPR_NAA35"/>
</dbReference>
<sequence>MSLPNIDELNIKRDDDLFDITKDVFASAHQLKENKVVKSPLFELLDGTRALEVLNSRHDTGLIELKDDEIFFDCSMPQTATSIVNIQSKLLAQLVNWLEGHSLSETVLSCRYVQTMLENYFQDPDSISHKCAFSQPKLEPQTYTKDTDYWLVHRVLKAFVKGLCKFIGFVINLAKTFLYEEEDLITRSHDLNYFSEVAPQVIIDEINDTYEWILSHEIDHSDTIISHMKLVQYLNQLEVETASQKIPFMGNNVPTESLFSFCDEAINEINHIKQFKMYESSIPKGAFSKFIQVELGNTNVPVELASVSDTNYCEHLSGIFTVVKMYVNQAATIKSMNQLNDYLQFNIKYPIGKFSVFARGLFQLFFIRDDKSIFGSSIDLPQLTIRIIENLVGPNTTLLKPLEHQLSQVKGSTTTEILTKYDSLVQDLDSAMYNNNCIYGANQCRVQQLISKSLVLWDTLQVEWEGFEVQMFQEFQVGDQINDNEPAIAITSFIYYQKIELMIELLLGGASLELYKPFELYLIYWYGDILLENLIQHLKMRIRRILLGKMDAIEEKLPKKIKKLKNGPKKDSLKEQLKYGQEVIIPQILSTIRHQDYLVESFENLQRLINCFKGYFGILSKLKLLDFNKGPANRLTTMEHLYYLRMKPWSSIGVPQFPTYNIYRKALTTTQPEGDNRANLIKCLSSLAKFKSDLMTVEKQIQKQLDYVTRQQNDFIKNSLIQQWYTQLAETSRDLGVAISDVGKIVSTNKDDLSNIPKQYRISMVPAKHKYFILVELKANE</sequence>
<proteinExistence type="inferred from homology"/>